<protein>
    <submittedName>
        <fullName evidence="1">Uncharacterized protein</fullName>
    </submittedName>
</protein>
<name>A0ACC3DU94_9PEZI</name>
<proteinExistence type="predicted"/>
<sequence length="316" mass="35691">MAQRLDLFGWIRIRRLDSEGQRGERGAMNAGVWLVRSARPGEVCVQKVCRAVDFERSQFPVPQEMAVMRYLSNKGGHENVNKLVSLAYDEGRRLGCLVLERCELGTLEGLVLRSREHRIAIPEAFLRHIFLSIAEALAFIHYGVADALRNPTPRSIWAAAVHMDIKLSNIFISRKPSSRNPYYPTVVLGDFGCCERLDALNSMPTRVNATDLRQSPPEAPLWWATSDVWQLGNVMRCLASGWREPQDRNRPNSDVLFGRRSSHLRNQIGLIKHTEVRQRITSVELPQQLVQARQAAVAAGMLDIRAAPLPAQLLRD</sequence>
<evidence type="ECO:0000313" key="1">
    <source>
        <dbReference type="EMBL" id="KAK3080125.1"/>
    </source>
</evidence>
<dbReference type="Proteomes" id="UP001186974">
    <property type="component" value="Unassembled WGS sequence"/>
</dbReference>
<reference evidence="1" key="1">
    <citation type="submission" date="2024-09" db="EMBL/GenBank/DDBJ databases">
        <title>Black Yeasts Isolated from many extreme environments.</title>
        <authorList>
            <person name="Coleine C."/>
            <person name="Stajich J.E."/>
            <person name="Selbmann L."/>
        </authorList>
    </citation>
    <scope>NUCLEOTIDE SEQUENCE</scope>
    <source>
        <strain evidence="1">CCFEE 5737</strain>
    </source>
</reference>
<dbReference type="EMBL" id="JAWDJW010000726">
    <property type="protein sequence ID" value="KAK3080125.1"/>
    <property type="molecule type" value="Genomic_DNA"/>
</dbReference>
<accession>A0ACC3DU94</accession>
<keyword evidence="2" id="KW-1185">Reference proteome</keyword>
<evidence type="ECO:0000313" key="2">
    <source>
        <dbReference type="Proteomes" id="UP001186974"/>
    </source>
</evidence>
<gene>
    <name evidence="1" type="ORF">LTS18_003050</name>
</gene>
<comment type="caution">
    <text evidence="1">The sequence shown here is derived from an EMBL/GenBank/DDBJ whole genome shotgun (WGS) entry which is preliminary data.</text>
</comment>
<organism evidence="1 2">
    <name type="scientific">Coniosporium uncinatum</name>
    <dbReference type="NCBI Taxonomy" id="93489"/>
    <lineage>
        <taxon>Eukaryota</taxon>
        <taxon>Fungi</taxon>
        <taxon>Dikarya</taxon>
        <taxon>Ascomycota</taxon>
        <taxon>Pezizomycotina</taxon>
        <taxon>Dothideomycetes</taxon>
        <taxon>Dothideomycetes incertae sedis</taxon>
        <taxon>Coniosporium</taxon>
    </lineage>
</organism>